<name>A0A9W9EXK6_9EURO</name>
<dbReference type="RefSeq" id="XP_056471821.1">
    <property type="nucleotide sequence ID" value="XM_056621015.1"/>
</dbReference>
<gene>
    <name evidence="1" type="ORF">N7532_008523</name>
</gene>
<dbReference type="AlphaFoldDB" id="A0A9W9EXK6"/>
<organism evidence="1 2">
    <name type="scientific">Penicillium argentinense</name>
    <dbReference type="NCBI Taxonomy" id="1131581"/>
    <lineage>
        <taxon>Eukaryota</taxon>
        <taxon>Fungi</taxon>
        <taxon>Dikarya</taxon>
        <taxon>Ascomycota</taxon>
        <taxon>Pezizomycotina</taxon>
        <taxon>Eurotiomycetes</taxon>
        <taxon>Eurotiomycetidae</taxon>
        <taxon>Eurotiales</taxon>
        <taxon>Aspergillaceae</taxon>
        <taxon>Penicillium</taxon>
    </lineage>
</organism>
<protein>
    <submittedName>
        <fullName evidence="1">Uncharacterized protein</fullName>
    </submittedName>
</protein>
<keyword evidence="2" id="KW-1185">Reference proteome</keyword>
<comment type="caution">
    <text evidence="1">The sequence shown here is derived from an EMBL/GenBank/DDBJ whole genome shotgun (WGS) entry which is preliminary data.</text>
</comment>
<evidence type="ECO:0000313" key="2">
    <source>
        <dbReference type="Proteomes" id="UP001149074"/>
    </source>
</evidence>
<dbReference type="Proteomes" id="UP001149074">
    <property type="component" value="Unassembled WGS sequence"/>
</dbReference>
<sequence>MTTTGALPLTTTFVPPTGCTTDIYRILWLTSSDYPWWWLSLGLFGWSTCFPQGTSLQATSRLVCSPESYTAAAPSTSQEARLRQHAIPVHSYTYSSSVLSETGTYGVNAKSISIRWKSEDFASKVATSTTATSTTTSPTPHDH</sequence>
<evidence type="ECO:0000313" key="1">
    <source>
        <dbReference type="EMBL" id="KAJ5089839.1"/>
    </source>
</evidence>
<dbReference type="EMBL" id="JAPQKI010000009">
    <property type="protein sequence ID" value="KAJ5089839.1"/>
    <property type="molecule type" value="Genomic_DNA"/>
</dbReference>
<dbReference type="GeneID" id="81359994"/>
<reference evidence="1" key="2">
    <citation type="journal article" date="2023" name="IMA Fungus">
        <title>Comparative genomic study of the Penicillium genus elucidates a diverse pangenome and 15 lateral gene transfer events.</title>
        <authorList>
            <person name="Petersen C."/>
            <person name="Sorensen T."/>
            <person name="Nielsen M.R."/>
            <person name="Sondergaard T.E."/>
            <person name="Sorensen J.L."/>
            <person name="Fitzpatrick D.A."/>
            <person name="Frisvad J.C."/>
            <person name="Nielsen K.L."/>
        </authorList>
    </citation>
    <scope>NUCLEOTIDE SEQUENCE</scope>
    <source>
        <strain evidence="1">IBT 30761</strain>
    </source>
</reference>
<accession>A0A9W9EXK6</accession>
<reference evidence="1" key="1">
    <citation type="submission" date="2022-11" db="EMBL/GenBank/DDBJ databases">
        <authorList>
            <person name="Petersen C."/>
        </authorList>
    </citation>
    <scope>NUCLEOTIDE SEQUENCE</scope>
    <source>
        <strain evidence="1">IBT 30761</strain>
    </source>
</reference>
<proteinExistence type="predicted"/>